<dbReference type="InterPro" id="IPR036412">
    <property type="entry name" value="HAD-like_sf"/>
</dbReference>
<comment type="subcellular location">
    <subcellularLocation>
        <location evidence="1">Cell membrane</location>
        <topology evidence="1">Multi-pass membrane protein</topology>
    </subcellularLocation>
</comment>
<keyword evidence="10" id="KW-0067">ATP-binding</keyword>
<dbReference type="Gene3D" id="3.40.1110.10">
    <property type="entry name" value="Calcium-transporting ATPase, cytoplasmic domain N"/>
    <property type="match status" value="1"/>
</dbReference>
<dbReference type="GO" id="GO:0005524">
    <property type="term" value="F:ATP binding"/>
    <property type="evidence" value="ECO:0007669"/>
    <property type="project" value="UniProtKB-UniRule"/>
</dbReference>
<feature type="transmembrane region" description="Helical" evidence="10">
    <location>
        <begin position="590"/>
        <end position="609"/>
    </location>
</feature>
<dbReference type="AlphaFoldDB" id="A0A069CRC1"/>
<dbReference type="InterPro" id="IPR008250">
    <property type="entry name" value="ATPase_P-typ_transduc_dom_A_sf"/>
</dbReference>
<dbReference type="EC" id="7.2.2.21" evidence="8"/>
<feature type="transmembrane region" description="Helical" evidence="10">
    <location>
        <begin position="12"/>
        <end position="33"/>
    </location>
</feature>
<keyword evidence="4 10" id="KW-0812">Transmembrane</keyword>
<dbReference type="GO" id="GO:0046872">
    <property type="term" value="F:metal ion binding"/>
    <property type="evidence" value="ECO:0007669"/>
    <property type="project" value="UniProtKB-KW"/>
</dbReference>
<dbReference type="InterPro" id="IPR023298">
    <property type="entry name" value="ATPase_P-typ_TM_dom_sf"/>
</dbReference>
<keyword evidence="13" id="KW-1185">Reference proteome</keyword>
<keyword evidence="3" id="KW-0104">Cadmium</keyword>
<dbReference type="InterPro" id="IPR051014">
    <property type="entry name" value="Cation_Transport_ATPase_IB"/>
</dbReference>
<reference evidence="13" key="1">
    <citation type="journal article" date="2014" name="Genome Announc.">
        <title>Draft genome sequence of Weissella oryzae SG25T, isolated from fermented rice grains.</title>
        <authorList>
            <person name="Tanizawa Y."/>
            <person name="Fujisawa T."/>
            <person name="Mochizuki T."/>
            <person name="Kaminuma E."/>
            <person name="Suzuki Y."/>
            <person name="Nakamura Y."/>
            <person name="Tohno M."/>
        </authorList>
    </citation>
    <scope>NUCLEOTIDE SEQUENCE [LARGE SCALE GENOMIC DNA]</scope>
    <source>
        <strain evidence="13">DSM 25784 / JCM 18191 / LMG 30913 / SG25</strain>
    </source>
</reference>
<dbReference type="OrthoDB" id="9813266at2"/>
<evidence type="ECO:0000256" key="4">
    <source>
        <dbReference type="ARBA" id="ARBA00022692"/>
    </source>
</evidence>
<protein>
    <recommendedName>
        <fullName evidence="8">Cd(2+)-exporting ATPase</fullName>
        <ecNumber evidence="8">7.2.2.21</ecNumber>
    </recommendedName>
</protein>
<dbReference type="PANTHER" id="PTHR48085">
    <property type="entry name" value="CADMIUM/ZINC-TRANSPORTING ATPASE HMA2-RELATED"/>
    <property type="match status" value="1"/>
</dbReference>
<feature type="domain" description="P-type ATPase A" evidence="11">
    <location>
        <begin position="119"/>
        <end position="218"/>
    </location>
</feature>
<evidence type="ECO:0000256" key="3">
    <source>
        <dbReference type="ARBA" id="ARBA00022539"/>
    </source>
</evidence>
<dbReference type="STRING" id="1329250.WOSG25_010060"/>
<dbReference type="EMBL" id="DF820484">
    <property type="protein sequence ID" value="GAK29919.1"/>
    <property type="molecule type" value="Genomic_DNA"/>
</dbReference>
<dbReference type="NCBIfam" id="TIGR01494">
    <property type="entry name" value="ATPase_P-type"/>
    <property type="match status" value="1"/>
</dbReference>
<dbReference type="Gene3D" id="3.40.50.1000">
    <property type="entry name" value="HAD superfamily/HAD-like"/>
    <property type="match status" value="1"/>
</dbReference>
<keyword evidence="10" id="KW-0479">Metal-binding</keyword>
<keyword evidence="6" id="KW-0406">Ion transport</keyword>
<feature type="transmembrane region" description="Helical" evidence="10">
    <location>
        <begin position="565"/>
        <end position="584"/>
    </location>
</feature>
<evidence type="ECO:0000313" key="13">
    <source>
        <dbReference type="Proteomes" id="UP000030643"/>
    </source>
</evidence>
<dbReference type="InterPro" id="IPR023214">
    <property type="entry name" value="HAD_sf"/>
</dbReference>
<organism evidence="12 13">
    <name type="scientific">Weissella oryzae (strain DSM 25784 / JCM 18191 / LMG 30913 / SG25)</name>
    <dbReference type="NCBI Taxonomy" id="1329250"/>
    <lineage>
        <taxon>Bacteria</taxon>
        <taxon>Bacillati</taxon>
        <taxon>Bacillota</taxon>
        <taxon>Bacilli</taxon>
        <taxon>Lactobacillales</taxon>
        <taxon>Lactobacillaceae</taxon>
        <taxon>Weissella</taxon>
    </lineage>
</organism>
<evidence type="ECO:0000256" key="2">
    <source>
        <dbReference type="ARBA" id="ARBA00006024"/>
    </source>
</evidence>
<feature type="transmembrane region" description="Helical" evidence="10">
    <location>
        <begin position="63"/>
        <end position="80"/>
    </location>
</feature>
<dbReference type="SUPFAM" id="SSF81653">
    <property type="entry name" value="Calcium ATPase, transduction domain A"/>
    <property type="match status" value="1"/>
</dbReference>
<dbReference type="Pfam" id="PF00702">
    <property type="entry name" value="Hydrolase"/>
    <property type="match status" value="1"/>
</dbReference>
<dbReference type="InterPro" id="IPR001757">
    <property type="entry name" value="P_typ_ATPase"/>
</dbReference>
<dbReference type="RefSeq" id="WP_027698072.1">
    <property type="nucleotide sequence ID" value="NZ_DF820484.1"/>
</dbReference>
<keyword evidence="10" id="KW-0547">Nucleotide-binding</keyword>
<evidence type="ECO:0000256" key="1">
    <source>
        <dbReference type="ARBA" id="ARBA00004651"/>
    </source>
</evidence>
<dbReference type="FunFam" id="2.70.150.10:FF:000002">
    <property type="entry name" value="Copper-transporting ATPase 1, putative"/>
    <property type="match status" value="1"/>
</dbReference>
<dbReference type="Proteomes" id="UP000030643">
    <property type="component" value="Unassembled WGS sequence"/>
</dbReference>
<keyword evidence="7 10" id="KW-0472">Membrane</keyword>
<evidence type="ECO:0000313" key="12">
    <source>
        <dbReference type="EMBL" id="GAK29919.1"/>
    </source>
</evidence>
<proteinExistence type="inferred from homology"/>
<dbReference type="Gene3D" id="2.70.150.10">
    <property type="entry name" value="Calcium-transporting ATPase, cytoplasmic transduction domain A"/>
    <property type="match status" value="1"/>
</dbReference>
<evidence type="ECO:0000256" key="7">
    <source>
        <dbReference type="ARBA" id="ARBA00023136"/>
    </source>
</evidence>
<keyword evidence="10" id="KW-1003">Cell membrane</keyword>
<dbReference type="InterPro" id="IPR027256">
    <property type="entry name" value="P-typ_ATPase_IB"/>
</dbReference>
<dbReference type="eggNOG" id="COG2217">
    <property type="taxonomic scope" value="Bacteria"/>
</dbReference>
<dbReference type="CDD" id="cd02079">
    <property type="entry name" value="P-type_ATPase_HM"/>
    <property type="match status" value="1"/>
</dbReference>
<feature type="transmembrane region" description="Helical" evidence="10">
    <location>
        <begin position="86"/>
        <end position="104"/>
    </location>
</feature>
<accession>A0A069CRC1</accession>
<keyword evidence="5 10" id="KW-1133">Transmembrane helix</keyword>
<comment type="similarity">
    <text evidence="2 10">Belongs to the cation transport ATPase (P-type) (TC 3.A.3) family. Type IB subfamily.</text>
</comment>
<dbReference type="GO" id="GO:0005886">
    <property type="term" value="C:plasma membrane"/>
    <property type="evidence" value="ECO:0007669"/>
    <property type="project" value="UniProtKB-SubCell"/>
</dbReference>
<dbReference type="GO" id="GO:0016887">
    <property type="term" value="F:ATP hydrolysis activity"/>
    <property type="evidence" value="ECO:0007669"/>
    <property type="project" value="InterPro"/>
</dbReference>
<evidence type="ECO:0000256" key="5">
    <source>
        <dbReference type="ARBA" id="ARBA00022989"/>
    </source>
</evidence>
<feature type="transmembrane region" description="Helical" evidence="10">
    <location>
        <begin position="258"/>
        <end position="284"/>
    </location>
</feature>
<dbReference type="GO" id="GO:0008551">
    <property type="term" value="F:P-type cadmium transporter activity"/>
    <property type="evidence" value="ECO:0007669"/>
    <property type="project" value="UniProtKB-EC"/>
</dbReference>
<evidence type="ECO:0000256" key="10">
    <source>
        <dbReference type="RuleBase" id="RU362081"/>
    </source>
</evidence>
<feature type="transmembrane region" description="Helical" evidence="10">
    <location>
        <begin position="234"/>
        <end position="252"/>
    </location>
</feature>
<dbReference type="NCBIfam" id="TIGR01525">
    <property type="entry name" value="ATPase-IB_hvy"/>
    <property type="match status" value="1"/>
</dbReference>
<dbReference type="InterPro" id="IPR059000">
    <property type="entry name" value="ATPase_P-type_domA"/>
</dbReference>
<feature type="transmembrane region" description="Helical" evidence="10">
    <location>
        <begin position="39"/>
        <end position="56"/>
    </location>
</feature>
<name>A0A069CRC1_WEIOS</name>
<keyword evidence="6" id="KW-0813">Transport</keyword>
<sequence>MLQKFMLKHNGQVVTALAIMLGLAWGTHLMAWFEISTTLLVIAAIFGFVPVAIKAYQALRFGVIAIELLVTIAVIGAMVIGEYEEAAMVTFLFLFGSFLEKKTLERTRQSIKQLTNLAPKTAVRELANGSAEIVDIDQVAVNDLLIVKTGSQIPVDGIVSKGGAYVNEASITGEAMPVHKQIGDTVFMGSIVENGTLRITAKQVGEDTTFGKIIEMVETAQDSKSSVENFIDSFAKYYTPAILVIALVVGLVSRNLGLAITMLVLACPGALVIGAPVSMVAAIGNGAKHGILIKGAETINTLAQVDTMLFNKTGTLTQGQPSVVNVKSYDFNLATQEKLVAIEKESNHPLAKAIVNYLKIASQVVIETTEVRMGQGIVSRIAGETWLVGNQQLLAAHEVQLTEAMQADLLTFQKAGMSTVLFADDHVRAIFAITDKLRPNVTASLDSLKRQGIKQLVMLTGDSQKTGQMLASQLPLDRFEADLLPTAKAEIVKRLQKSGRKVAFIGDGINDSPALTLADIGIAMGSGTDVAIETSDVVLINADFASLKHAYGLAKKAQKNVVENIIIAVLTVIFLFIMLFFGYIHMASGMFVHEASILIVIVNAMRLTYFKVG</sequence>
<dbReference type="PANTHER" id="PTHR48085:SF5">
    <property type="entry name" value="CADMIUM_ZINC-TRANSPORTING ATPASE HMA4-RELATED"/>
    <property type="match status" value="1"/>
</dbReference>
<dbReference type="SUPFAM" id="SSF81665">
    <property type="entry name" value="Calcium ATPase, transmembrane domain M"/>
    <property type="match status" value="1"/>
</dbReference>
<evidence type="ECO:0000256" key="8">
    <source>
        <dbReference type="ARBA" id="ARBA00039103"/>
    </source>
</evidence>
<dbReference type="PROSITE" id="PS01229">
    <property type="entry name" value="COF_2"/>
    <property type="match status" value="1"/>
</dbReference>
<dbReference type="SUPFAM" id="SSF56784">
    <property type="entry name" value="HAD-like"/>
    <property type="match status" value="1"/>
</dbReference>
<dbReference type="Pfam" id="PF00122">
    <property type="entry name" value="E1-E2_ATPase"/>
    <property type="match status" value="1"/>
</dbReference>
<evidence type="ECO:0000256" key="9">
    <source>
        <dbReference type="ARBA" id="ARBA00049338"/>
    </source>
</evidence>
<comment type="catalytic activity">
    <reaction evidence="9">
        <text>Cd(2+)(in) + ATP + H2O = Cd(2+)(out) + ADP + phosphate + H(+)</text>
        <dbReference type="Rhea" id="RHEA:12132"/>
        <dbReference type="ChEBI" id="CHEBI:15377"/>
        <dbReference type="ChEBI" id="CHEBI:15378"/>
        <dbReference type="ChEBI" id="CHEBI:30616"/>
        <dbReference type="ChEBI" id="CHEBI:43474"/>
        <dbReference type="ChEBI" id="CHEBI:48775"/>
        <dbReference type="ChEBI" id="CHEBI:456216"/>
        <dbReference type="EC" id="7.2.2.21"/>
    </reaction>
</comment>
<dbReference type="InterPro" id="IPR023299">
    <property type="entry name" value="ATPase_P-typ_cyto_dom_N"/>
</dbReference>
<gene>
    <name evidence="12" type="primary">yuiA</name>
    <name evidence="12" type="ORF">WOSG25_010060</name>
</gene>
<dbReference type="PRINTS" id="PR00119">
    <property type="entry name" value="CATATPASE"/>
</dbReference>
<evidence type="ECO:0000256" key="6">
    <source>
        <dbReference type="ARBA" id="ARBA00023065"/>
    </source>
</evidence>
<evidence type="ECO:0000259" key="11">
    <source>
        <dbReference type="Pfam" id="PF00122"/>
    </source>
</evidence>